<dbReference type="KEGG" id="fsy:FsymDg_2789"/>
<dbReference type="AlphaFoldDB" id="F8B4Z3"/>
<accession>F8B4Z3</accession>
<evidence type="ECO:0000313" key="1">
    <source>
        <dbReference type="EMBL" id="AEH10125.1"/>
    </source>
</evidence>
<proteinExistence type="predicted"/>
<organism evidence="1 2">
    <name type="scientific">Candidatus Protofrankia datiscae</name>
    <dbReference type="NCBI Taxonomy" id="2716812"/>
    <lineage>
        <taxon>Bacteria</taxon>
        <taxon>Bacillati</taxon>
        <taxon>Actinomycetota</taxon>
        <taxon>Actinomycetes</taxon>
        <taxon>Frankiales</taxon>
        <taxon>Frankiaceae</taxon>
        <taxon>Protofrankia</taxon>
    </lineage>
</organism>
<evidence type="ECO:0000313" key="2">
    <source>
        <dbReference type="Proteomes" id="UP000001549"/>
    </source>
</evidence>
<dbReference type="HOGENOM" id="CLU_3118122_0_0_11"/>
<keyword evidence="2" id="KW-1185">Reference proteome</keyword>
<name>F8B4Z3_9ACTN</name>
<dbReference type="EMBL" id="CP002801">
    <property type="protein sequence ID" value="AEH10125.1"/>
    <property type="molecule type" value="Genomic_DNA"/>
</dbReference>
<sequence length="50" mass="5524">MKGFVSNVACVEAVSGQYPHEPIGFGCTSHRVGYFMEIVEFTHDAIMSDE</sequence>
<gene>
    <name evidence="1" type="ordered locus">FsymDg_2789</name>
</gene>
<reference evidence="1 2" key="1">
    <citation type="submission" date="2011-05" db="EMBL/GenBank/DDBJ databases">
        <title>Complete sequence of chromosome of Frankia symbiont of Datisca glomerata.</title>
        <authorList>
            <consortium name="US DOE Joint Genome Institute"/>
            <person name="Lucas S."/>
            <person name="Han J."/>
            <person name="Lapidus A."/>
            <person name="Cheng J.-F."/>
            <person name="Goodwin L."/>
            <person name="Pitluck S."/>
            <person name="Peters L."/>
            <person name="Mikhailova N."/>
            <person name="Chertkov O."/>
            <person name="Teshima H."/>
            <person name="Han C."/>
            <person name="Tapia R."/>
            <person name="Land M."/>
            <person name="Hauser L."/>
            <person name="Kyrpides N."/>
            <person name="Ivanova N."/>
            <person name="Pagani I."/>
            <person name="Berry A."/>
            <person name="Pawlowski K."/>
            <person name="Persson T."/>
            <person name="Vanden Heuvel B."/>
            <person name="Benson D."/>
            <person name="Woyke T."/>
        </authorList>
    </citation>
    <scope>NUCLEOTIDE SEQUENCE [LARGE SCALE GENOMIC DNA]</scope>
    <source>
        <strain evidence="2">4085684</strain>
    </source>
</reference>
<dbReference type="Proteomes" id="UP000001549">
    <property type="component" value="Chromosome"/>
</dbReference>
<protein>
    <submittedName>
        <fullName evidence="1">Uncharacterized protein</fullName>
    </submittedName>
</protein>